<dbReference type="AlphaFoldDB" id="A0A1Y0I2T6"/>
<organism evidence="1 2">
    <name type="scientific">Oleiphilus messinensis</name>
    <dbReference type="NCBI Taxonomy" id="141451"/>
    <lineage>
        <taxon>Bacteria</taxon>
        <taxon>Pseudomonadati</taxon>
        <taxon>Pseudomonadota</taxon>
        <taxon>Gammaproteobacteria</taxon>
        <taxon>Oceanospirillales</taxon>
        <taxon>Oleiphilaceae</taxon>
        <taxon>Oleiphilus</taxon>
    </lineage>
</organism>
<dbReference type="Gene3D" id="3.30.1490.300">
    <property type="match status" value="1"/>
</dbReference>
<keyword evidence="2" id="KW-1185">Reference proteome</keyword>
<dbReference type="Proteomes" id="UP000196027">
    <property type="component" value="Chromosome"/>
</dbReference>
<evidence type="ECO:0000313" key="1">
    <source>
        <dbReference type="EMBL" id="ARU54808.1"/>
    </source>
</evidence>
<dbReference type="PANTHER" id="PTHR32432:SF3">
    <property type="entry name" value="ETHANOLAMINE UTILIZATION PROTEIN EUTJ"/>
    <property type="match status" value="1"/>
</dbReference>
<reference evidence="1 2" key="1">
    <citation type="submission" date="2017-05" db="EMBL/GenBank/DDBJ databases">
        <title>Genomic insights into alkan degradation activity of Oleiphilus messinensis.</title>
        <authorList>
            <person name="Kozyavkin S.A."/>
            <person name="Slesarev A.I."/>
            <person name="Golyshin P.N."/>
            <person name="Korzhenkov A."/>
            <person name="Golyshina O.N."/>
            <person name="Toshchakov S.V."/>
        </authorList>
    </citation>
    <scope>NUCLEOTIDE SEQUENCE [LARGE SCALE GENOMIC DNA]</scope>
    <source>
        <strain evidence="1 2">ME102</strain>
    </source>
</reference>
<dbReference type="PANTHER" id="PTHR32432">
    <property type="entry name" value="CELL DIVISION PROTEIN FTSA-RELATED"/>
    <property type="match status" value="1"/>
</dbReference>
<dbReference type="EMBL" id="CP021425">
    <property type="protein sequence ID" value="ARU54808.1"/>
    <property type="molecule type" value="Genomic_DNA"/>
</dbReference>
<name>A0A1Y0I2T6_9GAMM</name>
<dbReference type="InterPro" id="IPR043129">
    <property type="entry name" value="ATPase_NBD"/>
</dbReference>
<dbReference type="OrthoDB" id="5296002at2"/>
<dbReference type="Gene3D" id="3.30.420.40">
    <property type="match status" value="2"/>
</dbReference>
<sequence length="303" mass="33684">MRRKAGNAVVGIEIRTDGIALAKVTKQSDESVLQYHNFRPCNAAERAETLSQLVAEAQCNNARCHLVLPTSNYQTFQVEKPAVEEAEMAEAVRWKLNDLIDYPIDDAVSDVFEFPSDAGRSRGKMINVVSARKVVLTDQIKLIQDAGLELHCIDITELALRNICNFFVVDEQTLGFMYLRPGFGIIIFVKGDHLYLSRKIDVNEAALNSPDTQEAALGQLSLEIQRSMDFFESQLGQIPPKRLLLIGPDVSLPLAQMLDPLLGVAVDDANWDEVLEEQDAENLSRLVMTLPAVGAAYRELRGE</sequence>
<accession>A0A1Y0I2T6</accession>
<evidence type="ECO:0000313" key="2">
    <source>
        <dbReference type="Proteomes" id="UP000196027"/>
    </source>
</evidence>
<dbReference type="SUPFAM" id="SSF53067">
    <property type="entry name" value="Actin-like ATPase domain"/>
    <property type="match status" value="1"/>
</dbReference>
<dbReference type="InterPro" id="IPR050696">
    <property type="entry name" value="FtsA/MreB"/>
</dbReference>
<dbReference type="RefSeq" id="WP_087459974.1">
    <property type="nucleotide sequence ID" value="NZ_CP021425.1"/>
</dbReference>
<proteinExistence type="predicted"/>
<gene>
    <name evidence="1" type="ORF">OLMES_0716</name>
</gene>
<protein>
    <submittedName>
        <fullName evidence="1">MSHA biogenesis protein MshI-1</fullName>
    </submittedName>
</protein>
<dbReference type="KEGG" id="ome:OLMES_0716"/>